<dbReference type="AlphaFoldDB" id="A0A1H6C7H2"/>
<reference evidence="2 3" key="1">
    <citation type="submission" date="2016-10" db="EMBL/GenBank/DDBJ databases">
        <authorList>
            <person name="de Groot N.N."/>
        </authorList>
    </citation>
    <scope>NUCLEOTIDE SEQUENCE [LARGE SCALE GENOMIC DNA]</scope>
    <source>
        <strain evidence="2 3">CGMCC 4.2023</strain>
    </source>
</reference>
<name>A0A1H6C7H2_9ACTN</name>
<proteinExistence type="predicted"/>
<gene>
    <name evidence="2" type="ORF">SAMN05216223_108137</name>
</gene>
<keyword evidence="1" id="KW-0472">Membrane</keyword>
<dbReference type="OrthoDB" id="4296493at2"/>
<evidence type="ECO:0000256" key="1">
    <source>
        <dbReference type="SAM" id="Phobius"/>
    </source>
</evidence>
<dbReference type="Proteomes" id="UP000236754">
    <property type="component" value="Unassembled WGS sequence"/>
</dbReference>
<feature type="transmembrane region" description="Helical" evidence="1">
    <location>
        <begin position="96"/>
        <end position="119"/>
    </location>
</feature>
<accession>A0A1H6C7H2</accession>
<feature type="transmembrane region" description="Helical" evidence="1">
    <location>
        <begin position="20"/>
        <end position="38"/>
    </location>
</feature>
<keyword evidence="1" id="KW-1133">Transmembrane helix</keyword>
<protein>
    <submittedName>
        <fullName evidence="2">Uncharacterized protein</fullName>
    </submittedName>
</protein>
<evidence type="ECO:0000313" key="2">
    <source>
        <dbReference type="EMBL" id="SEG68950.1"/>
    </source>
</evidence>
<keyword evidence="1" id="KW-0812">Transmembrane</keyword>
<dbReference type="EMBL" id="FNVU01000008">
    <property type="protein sequence ID" value="SEG68950.1"/>
    <property type="molecule type" value="Genomic_DNA"/>
</dbReference>
<sequence>MAHPAVITSRFLEGAERQRAWGTGLLVVAGLLWIYAAFELFTPYHADRGHCTAPFARDQDTVHAQYDQDSSAVFGSDDHEKAVACAADRDWPKPVAALIIALPLTAVGSSLMTAGTVGARVQRLIRDMEQSTS</sequence>
<dbReference type="RefSeq" id="WP_146088301.1">
    <property type="nucleotide sequence ID" value="NZ_FNVU01000008.1"/>
</dbReference>
<keyword evidence="3" id="KW-1185">Reference proteome</keyword>
<evidence type="ECO:0000313" key="3">
    <source>
        <dbReference type="Proteomes" id="UP000236754"/>
    </source>
</evidence>
<organism evidence="2 3">
    <name type="scientific">Actinacidiphila yanglinensis</name>
    <dbReference type="NCBI Taxonomy" id="310779"/>
    <lineage>
        <taxon>Bacteria</taxon>
        <taxon>Bacillati</taxon>
        <taxon>Actinomycetota</taxon>
        <taxon>Actinomycetes</taxon>
        <taxon>Kitasatosporales</taxon>
        <taxon>Streptomycetaceae</taxon>
        <taxon>Actinacidiphila</taxon>
    </lineage>
</organism>